<reference evidence="1 2" key="1">
    <citation type="submission" date="2019-12" db="EMBL/GenBank/DDBJ databases">
        <title>Corynebacterium sp. nov., isolated from feces of the Anser Albifrons in China.</title>
        <authorList>
            <person name="Liu Q."/>
        </authorList>
    </citation>
    <scope>NUCLEOTIDE SEQUENCE [LARGE SCALE GENOMIC DNA]</scope>
    <source>
        <strain evidence="1 2">4H37-19</strain>
    </source>
</reference>
<sequence length="161" mass="17540">MHTLLLALHVIGAILLLGPVTVAVSSFHVQAYQASKGKESARGTAQLLHAITKTYGVISVLVPAIGFALMFTKSGVYWSQGRFHVSILLSVIAWALLIIFIIPRQKRMLGALNLLEDGEQQEAEAEGEARIANWDSAKKQLSMFGGIFSLLWIIVAILMIV</sequence>
<protein>
    <submittedName>
        <fullName evidence="1">DUF2269 domain-containing protein</fullName>
    </submittedName>
</protein>
<keyword evidence="2" id="KW-1185">Reference proteome</keyword>
<organism evidence="1 2">
    <name type="scientific">Corynebacterium poyangense</name>
    <dbReference type="NCBI Taxonomy" id="2684405"/>
    <lineage>
        <taxon>Bacteria</taxon>
        <taxon>Bacillati</taxon>
        <taxon>Actinomycetota</taxon>
        <taxon>Actinomycetes</taxon>
        <taxon>Mycobacteriales</taxon>
        <taxon>Corynebacteriaceae</taxon>
        <taxon>Corynebacterium</taxon>
    </lineage>
</organism>
<evidence type="ECO:0000313" key="1">
    <source>
        <dbReference type="EMBL" id="QNQ90023.1"/>
    </source>
</evidence>
<gene>
    <name evidence="1" type="ORF">GP475_04725</name>
</gene>
<dbReference type="EMBL" id="CP046884">
    <property type="protein sequence ID" value="QNQ90023.1"/>
    <property type="molecule type" value="Genomic_DNA"/>
</dbReference>
<proteinExistence type="predicted"/>
<accession>A0A7H0SN98</accession>
<dbReference type="KEGG" id="cpoy:GP475_04725"/>
<dbReference type="AlphaFoldDB" id="A0A7H0SN98"/>
<name>A0A7H0SN98_9CORY</name>
<dbReference type="RefSeq" id="WP_187975482.1">
    <property type="nucleotide sequence ID" value="NZ_CP046884.1"/>
</dbReference>
<dbReference type="Proteomes" id="UP000516320">
    <property type="component" value="Chromosome"/>
</dbReference>
<evidence type="ECO:0000313" key="2">
    <source>
        <dbReference type="Proteomes" id="UP000516320"/>
    </source>
</evidence>